<reference evidence="4 5" key="1">
    <citation type="submission" date="2021-02" db="EMBL/GenBank/DDBJ databases">
        <title>Brevundimonas sp. CS1 genome sequence.</title>
        <authorList>
            <person name="Lee K."/>
            <person name="Choi Y.-J."/>
            <person name="Son H.-R."/>
        </authorList>
    </citation>
    <scope>NUCLEOTIDE SEQUENCE [LARGE SCALE GENOMIC DNA]</scope>
    <source>
        <strain evidence="4 5">CS1</strain>
    </source>
</reference>
<evidence type="ECO:0000313" key="4">
    <source>
        <dbReference type="EMBL" id="QSF54790.1"/>
    </source>
</evidence>
<keyword evidence="5" id="KW-1185">Reference proteome</keyword>
<dbReference type="InterPro" id="IPR013325">
    <property type="entry name" value="RNA_pol_sigma_r2"/>
</dbReference>
<dbReference type="SUPFAM" id="SSF88946">
    <property type="entry name" value="Sigma2 domain of RNA polymerase sigma factors"/>
    <property type="match status" value="1"/>
</dbReference>
<dbReference type="Proteomes" id="UP000662957">
    <property type="component" value="Chromosome"/>
</dbReference>
<dbReference type="Pfam" id="PF04542">
    <property type="entry name" value="Sigma70_r2"/>
    <property type="match status" value="1"/>
</dbReference>
<dbReference type="PANTHER" id="PTHR30173:SF36">
    <property type="entry name" value="ECF RNA POLYMERASE SIGMA FACTOR SIGJ"/>
    <property type="match status" value="1"/>
</dbReference>
<dbReference type="InterPro" id="IPR036388">
    <property type="entry name" value="WH-like_DNA-bd_sf"/>
</dbReference>
<evidence type="ECO:0000256" key="1">
    <source>
        <dbReference type="ARBA" id="ARBA00011344"/>
    </source>
</evidence>
<dbReference type="SUPFAM" id="SSF54427">
    <property type="entry name" value="NTF2-like"/>
    <property type="match status" value="1"/>
</dbReference>
<comment type="subunit">
    <text evidence="1">Interacts transiently with the RNA polymerase catalytic core formed by RpoA, RpoB, RpoC and RpoZ (2 alpha, 1 beta, 1 beta' and 1 omega subunit) to form the RNA polymerase holoenzyme that can initiate transcription.</text>
</comment>
<dbReference type="Gene3D" id="1.10.1740.10">
    <property type="match status" value="1"/>
</dbReference>
<name>A0ABX7LRX2_9CAUL</name>
<dbReference type="Gene3D" id="1.10.10.10">
    <property type="entry name" value="Winged helix-like DNA-binding domain superfamily/Winged helix DNA-binding domain"/>
    <property type="match status" value="1"/>
</dbReference>
<feature type="domain" description="RNA polymerase sigma-70 region 2" evidence="2">
    <location>
        <begin position="17"/>
        <end position="77"/>
    </location>
</feature>
<dbReference type="PANTHER" id="PTHR30173">
    <property type="entry name" value="SIGMA 19 FACTOR"/>
    <property type="match status" value="1"/>
</dbReference>
<protein>
    <submittedName>
        <fullName evidence="4">RNA polymerase sigma factor SigJ</fullName>
    </submittedName>
</protein>
<sequence>MAMKDEAAMLAPLAAARPALFGMAYRMLGTVADAEDVLQDVALRWSQADRAGIDNPAAWLMTACTRRAIDVLRSSARARSDYVGAWLPEPLAATTIGEPLELSFALETAFLVVLEQTSPKERAAFLMHDVFGLGHAEIAITLRVTEAASRKLASRARQRLASSERRERLAPDRQQMLLAAFQNAILTDDMAAFSAVLAEDVRLEADGGGKAITIAAPLQGRAEVLTFLGQARNWWRGYDWTMKRLAFGYGIVLREGPTVVAAIWFESADGHAVSRIRIMRNPDKLRTIVRRIG</sequence>
<evidence type="ECO:0000313" key="5">
    <source>
        <dbReference type="Proteomes" id="UP000662957"/>
    </source>
</evidence>
<gene>
    <name evidence="4" type="ORF">JX001_02930</name>
</gene>
<evidence type="ECO:0000259" key="3">
    <source>
        <dbReference type="Pfam" id="PF08281"/>
    </source>
</evidence>
<proteinExistence type="predicted"/>
<dbReference type="EMBL" id="CP070968">
    <property type="protein sequence ID" value="QSF54790.1"/>
    <property type="molecule type" value="Genomic_DNA"/>
</dbReference>
<dbReference type="SUPFAM" id="SSF88659">
    <property type="entry name" value="Sigma3 and sigma4 domains of RNA polymerase sigma factors"/>
    <property type="match status" value="1"/>
</dbReference>
<dbReference type="RefSeq" id="WP_205682224.1">
    <property type="nucleotide sequence ID" value="NZ_CP070968.1"/>
</dbReference>
<dbReference type="InterPro" id="IPR013249">
    <property type="entry name" value="RNA_pol_sigma70_r4_t2"/>
</dbReference>
<dbReference type="Gene3D" id="3.10.450.50">
    <property type="match status" value="1"/>
</dbReference>
<accession>A0ABX7LRX2</accession>
<organism evidence="4 5">
    <name type="scientific">Brevundimonas fontaquae</name>
    <dbReference type="NCBI Taxonomy" id="2813778"/>
    <lineage>
        <taxon>Bacteria</taxon>
        <taxon>Pseudomonadati</taxon>
        <taxon>Pseudomonadota</taxon>
        <taxon>Alphaproteobacteria</taxon>
        <taxon>Caulobacterales</taxon>
        <taxon>Caulobacteraceae</taxon>
        <taxon>Brevundimonas</taxon>
    </lineage>
</organism>
<dbReference type="InterPro" id="IPR032710">
    <property type="entry name" value="NTF2-like_dom_sf"/>
</dbReference>
<dbReference type="Pfam" id="PF08281">
    <property type="entry name" value="Sigma70_r4_2"/>
    <property type="match status" value="1"/>
</dbReference>
<evidence type="ECO:0000259" key="2">
    <source>
        <dbReference type="Pfam" id="PF04542"/>
    </source>
</evidence>
<dbReference type="InterPro" id="IPR052704">
    <property type="entry name" value="ECF_Sigma-70_Domain"/>
</dbReference>
<dbReference type="InterPro" id="IPR007627">
    <property type="entry name" value="RNA_pol_sigma70_r2"/>
</dbReference>
<dbReference type="InterPro" id="IPR013324">
    <property type="entry name" value="RNA_pol_sigma_r3/r4-like"/>
</dbReference>
<feature type="domain" description="RNA polymerase sigma factor 70 region 4 type 2" evidence="3">
    <location>
        <begin position="113"/>
        <end position="160"/>
    </location>
</feature>